<gene>
    <name evidence="11" type="ORF">SG35_008475</name>
</gene>
<feature type="transmembrane region" description="Helical" evidence="9">
    <location>
        <begin position="395"/>
        <end position="419"/>
    </location>
</feature>
<dbReference type="Gene3D" id="1.20.1640.10">
    <property type="entry name" value="Multidrug efflux transporter AcrB transmembrane domain"/>
    <property type="match status" value="2"/>
</dbReference>
<feature type="transmembrane region" description="Helical" evidence="9">
    <location>
        <begin position="999"/>
        <end position="1025"/>
    </location>
</feature>
<dbReference type="NCBIfam" id="NF000282">
    <property type="entry name" value="RND_permease_1"/>
    <property type="match status" value="1"/>
</dbReference>
<comment type="subcellular location">
    <subcellularLocation>
        <location evidence="1 9">Cell inner membrane</location>
        <topology evidence="1 9">Multi-pass membrane protein</topology>
    </subcellularLocation>
</comment>
<evidence type="ECO:0000256" key="7">
    <source>
        <dbReference type="ARBA" id="ARBA00022989"/>
    </source>
</evidence>
<dbReference type="InterPro" id="IPR004764">
    <property type="entry name" value="MdtF-like"/>
</dbReference>
<dbReference type="Proteomes" id="UP000032568">
    <property type="component" value="Chromosome"/>
</dbReference>
<keyword evidence="12" id="KW-1185">Reference proteome</keyword>
<dbReference type="FunFam" id="3.30.70.1430:FF:000001">
    <property type="entry name" value="Efflux pump membrane transporter"/>
    <property type="match status" value="1"/>
</dbReference>
<evidence type="ECO:0000256" key="5">
    <source>
        <dbReference type="ARBA" id="ARBA00022519"/>
    </source>
</evidence>
<evidence type="ECO:0000256" key="2">
    <source>
        <dbReference type="ARBA" id="ARBA00010942"/>
    </source>
</evidence>
<feature type="transmembrane region" description="Helical" evidence="9">
    <location>
        <begin position="923"/>
        <end position="945"/>
    </location>
</feature>
<evidence type="ECO:0000256" key="6">
    <source>
        <dbReference type="ARBA" id="ARBA00022692"/>
    </source>
</evidence>
<feature type="region of interest" description="Disordered" evidence="10">
    <location>
        <begin position="1034"/>
        <end position="1057"/>
    </location>
</feature>
<keyword evidence="8 9" id="KW-0472">Membrane</keyword>
<evidence type="ECO:0000256" key="3">
    <source>
        <dbReference type="ARBA" id="ARBA00022448"/>
    </source>
</evidence>
<reference evidence="11 12" key="1">
    <citation type="journal article" date="2015" name="Genome Announc.">
        <title>Draft Genome Sequences of Marine Isolates of Thalassomonas viridans and Thalassomonas actiniarum.</title>
        <authorList>
            <person name="Olonade I."/>
            <person name="van Zyl L.J."/>
            <person name="Trindade M."/>
        </authorList>
    </citation>
    <scope>NUCLEOTIDE SEQUENCE [LARGE SCALE GENOMIC DNA]</scope>
    <source>
        <strain evidence="11 12">A5K-106</strain>
    </source>
</reference>
<dbReference type="GO" id="GO:0042910">
    <property type="term" value="F:xenobiotic transmembrane transporter activity"/>
    <property type="evidence" value="ECO:0007669"/>
    <property type="project" value="TreeGrafter"/>
</dbReference>
<dbReference type="PANTHER" id="PTHR32063:SF76">
    <property type="entry name" value="EFFLUX PUMP MEMBRANE TRANSPORTER"/>
    <property type="match status" value="1"/>
</dbReference>
<dbReference type="FunFam" id="1.20.1640.10:FF:000001">
    <property type="entry name" value="Efflux pump membrane transporter"/>
    <property type="match status" value="1"/>
</dbReference>
<dbReference type="Gene3D" id="3.30.70.1440">
    <property type="entry name" value="Multidrug efflux transporter AcrB pore domain"/>
    <property type="match status" value="1"/>
</dbReference>
<accession>A0AAE9YW48</accession>
<sequence>MFTDFFISRPKFAFVIAIVIMIAGAISLNAIPVNQFPDITPPQVVVTTAYPGASAQVVEESVAAIIEAEVNGVDDMIYMSSTSGNDGSYSLTVTFAVGTDPDMATVNVQNRVAQVSAKLPNDVSRQGIVTKKQSSSMLMVINFFSPDNSYDDVYQSNYVSINVQDQLSRINGVGSVSQFGAKDYGMRVWLDPDRLTALNVSTKDVSEAIRNQNIQASAGQLGAPPFDYDQQFQYTLQAKGRLKTVAEFENIIIRANADGSTLRLKDIARLELGSQSYTGTSKLNGKPSASLAVYQAPGANALDVADNVYLELEKLKQNFPAGLEYTVPYDTTKFVRASVKEVIETLFITFTLVVAVTYLFLGSWRATLIPAIAIPVSLVGTFVVLFVVGFTANTISLFAIILAIGIVVDDSIVVVENVQRHLNESDMSPMQATSVAMKEVVGPVIATTLVLLAVFIPVSFMPGITGELYKQFALTISVAVVISSVNALTLAPALSALLLSKKTGKLSGPLAAFDALVTRIRDKYVGAVNFLNRRVLLALTLLAAIAVGTLGLFRIAPTGFLPLEDNGFFLSNVQLPDGASLNRTNEVVAEITELMQSEPGVSDVIAITGFSILSGASSNSALLIPILTPWEQRTDFSLKWFNILGRLNAKLAAVPSAQSFVFPMPPIMGLGTGGGFEGQILDTAGGSPLELAQATRSLVFAANHDPRLSGVFSTFTANVPQYYIDVDREKAQALGIEISDIFETLQTNFGSSYINDFNLYGKVYRVIVQAEAGYRRSLEDIDRLHVRNMHNDMVPLGALVQVESVLGPQALNRYNMRKSAAIQGNPGEGYSSGEALQALQDIAKTALPPGYILEWTGTSSQEQEAGNFVVLIFTLAFVFAYLFLVAQYESWTIPMAVVVSVVVAIFGALLPIVLLPFLSNNLYAQVGIVMLIGLASKSAILIVEFASELRQQGLSVIEAANQAAKLRFRAVMMTALSFILGVLPLAFASGAGSASRMSIGWVVLGGMLLATVVGIFFIPTLFVMLQGLREKVKGEQAGSDQGAPEKNQPTGIPGADG</sequence>
<keyword evidence="7 9" id="KW-1133">Transmembrane helix</keyword>
<keyword evidence="4" id="KW-1003">Cell membrane</keyword>
<evidence type="ECO:0000256" key="8">
    <source>
        <dbReference type="ARBA" id="ARBA00023136"/>
    </source>
</evidence>
<evidence type="ECO:0000313" key="11">
    <source>
        <dbReference type="EMBL" id="WDE00653.1"/>
    </source>
</evidence>
<dbReference type="KEGG" id="tact:SG35_008475"/>
<evidence type="ECO:0000256" key="10">
    <source>
        <dbReference type="SAM" id="MobiDB-lite"/>
    </source>
</evidence>
<dbReference type="GO" id="GO:0015562">
    <property type="term" value="F:efflux transmembrane transporter activity"/>
    <property type="evidence" value="ECO:0007669"/>
    <property type="project" value="InterPro"/>
</dbReference>
<feature type="transmembrane region" description="Helical" evidence="9">
    <location>
        <begin position="368"/>
        <end position="389"/>
    </location>
</feature>
<dbReference type="GO" id="GO:0005886">
    <property type="term" value="C:plasma membrane"/>
    <property type="evidence" value="ECO:0007669"/>
    <property type="project" value="UniProtKB-SubCell"/>
</dbReference>
<feature type="transmembrane region" description="Helical" evidence="9">
    <location>
        <begin position="472"/>
        <end position="499"/>
    </location>
</feature>
<dbReference type="AlphaFoldDB" id="A0AAE9YW48"/>
<dbReference type="PANTHER" id="PTHR32063">
    <property type="match status" value="1"/>
</dbReference>
<organism evidence="11 12">
    <name type="scientific">Thalassomonas actiniarum</name>
    <dbReference type="NCBI Taxonomy" id="485447"/>
    <lineage>
        <taxon>Bacteria</taxon>
        <taxon>Pseudomonadati</taxon>
        <taxon>Pseudomonadota</taxon>
        <taxon>Gammaproteobacteria</taxon>
        <taxon>Alteromonadales</taxon>
        <taxon>Colwelliaceae</taxon>
        <taxon>Thalassomonas</taxon>
    </lineage>
</organism>
<keyword evidence="3 9" id="KW-0813">Transport</keyword>
<feature type="transmembrane region" description="Helical" evidence="9">
    <location>
        <begin position="893"/>
        <end position="917"/>
    </location>
</feature>
<dbReference type="NCBIfam" id="TIGR00915">
    <property type="entry name" value="2A0602"/>
    <property type="match status" value="1"/>
</dbReference>
<feature type="transmembrane region" description="Helical" evidence="9">
    <location>
        <begin position="342"/>
        <end position="361"/>
    </location>
</feature>
<dbReference type="Gene3D" id="3.30.2090.10">
    <property type="entry name" value="Multidrug efflux transporter AcrB TolC docking domain, DN and DC subdomains"/>
    <property type="match status" value="2"/>
</dbReference>
<dbReference type="SUPFAM" id="SSF82714">
    <property type="entry name" value="Multidrug efflux transporter AcrB TolC docking domain, DN and DC subdomains"/>
    <property type="match status" value="2"/>
</dbReference>
<reference evidence="11 12" key="2">
    <citation type="journal article" date="2022" name="Mar. Drugs">
        <title>Bioassay-Guided Fractionation Leads to the Detection of Cholic Acid Generated by the Rare Thalassomonas sp.</title>
        <authorList>
            <person name="Pheiffer F."/>
            <person name="Schneider Y.K."/>
            <person name="Hansen E.H."/>
            <person name="Andersen J.H."/>
            <person name="Isaksson J."/>
            <person name="Busche T."/>
            <person name="R C."/>
            <person name="Kalinowski J."/>
            <person name="Zyl L.V."/>
            <person name="Trindade M."/>
        </authorList>
    </citation>
    <scope>NUCLEOTIDE SEQUENCE [LARGE SCALE GENOMIC DNA]</scope>
    <source>
        <strain evidence="11 12">A5K-106</strain>
    </source>
</reference>
<feature type="transmembrane region" description="Helical" evidence="9">
    <location>
        <begin position="868"/>
        <end position="886"/>
    </location>
</feature>
<dbReference type="Pfam" id="PF00873">
    <property type="entry name" value="ACR_tran"/>
    <property type="match status" value="1"/>
</dbReference>
<dbReference type="RefSeq" id="WP_044830816.1">
    <property type="nucleotide sequence ID" value="NZ_CP059735.1"/>
</dbReference>
<evidence type="ECO:0000256" key="4">
    <source>
        <dbReference type="ARBA" id="ARBA00022475"/>
    </source>
</evidence>
<proteinExistence type="inferred from homology"/>
<dbReference type="Gene3D" id="3.30.70.1320">
    <property type="entry name" value="Multidrug efflux transporter AcrB pore domain like"/>
    <property type="match status" value="1"/>
</dbReference>
<dbReference type="PRINTS" id="PR00702">
    <property type="entry name" value="ACRIFLAVINRP"/>
</dbReference>
<feature type="transmembrane region" description="Helical" evidence="9">
    <location>
        <begin position="535"/>
        <end position="556"/>
    </location>
</feature>
<feature type="transmembrane region" description="Helical" evidence="9">
    <location>
        <begin position="440"/>
        <end position="460"/>
    </location>
</feature>
<dbReference type="EMBL" id="CP059735">
    <property type="protein sequence ID" value="WDE00653.1"/>
    <property type="molecule type" value="Genomic_DNA"/>
</dbReference>
<dbReference type="SUPFAM" id="SSF82693">
    <property type="entry name" value="Multidrug efflux transporter AcrB pore domain, PN1, PN2, PC1 and PC2 subdomains"/>
    <property type="match status" value="4"/>
</dbReference>
<evidence type="ECO:0000256" key="9">
    <source>
        <dbReference type="RuleBase" id="RU364070"/>
    </source>
</evidence>
<protein>
    <recommendedName>
        <fullName evidence="9">Efflux pump membrane transporter</fullName>
    </recommendedName>
</protein>
<evidence type="ECO:0000256" key="1">
    <source>
        <dbReference type="ARBA" id="ARBA00004429"/>
    </source>
</evidence>
<dbReference type="GO" id="GO:0009636">
    <property type="term" value="P:response to toxic substance"/>
    <property type="evidence" value="ECO:0007669"/>
    <property type="project" value="UniProtKB-ARBA"/>
</dbReference>
<dbReference type="InterPro" id="IPR001036">
    <property type="entry name" value="Acrflvin-R"/>
</dbReference>
<dbReference type="SUPFAM" id="SSF82866">
    <property type="entry name" value="Multidrug efflux transporter AcrB transmembrane domain"/>
    <property type="match status" value="2"/>
</dbReference>
<keyword evidence="6 9" id="KW-0812">Transmembrane</keyword>
<comment type="similarity">
    <text evidence="2 9">Belongs to the resistance-nodulation-cell division (RND) (TC 2.A.6) family.</text>
</comment>
<feature type="transmembrane region" description="Helical" evidence="9">
    <location>
        <begin position="966"/>
        <end position="987"/>
    </location>
</feature>
<evidence type="ECO:0000313" key="12">
    <source>
        <dbReference type="Proteomes" id="UP000032568"/>
    </source>
</evidence>
<dbReference type="Gene3D" id="3.30.70.1430">
    <property type="entry name" value="Multidrug efflux transporter AcrB pore domain"/>
    <property type="match status" value="2"/>
</dbReference>
<name>A0AAE9YW48_9GAMM</name>
<keyword evidence="5 9" id="KW-0997">Cell inner membrane</keyword>
<dbReference type="InterPro" id="IPR027463">
    <property type="entry name" value="AcrB_DN_DC_subdom"/>
</dbReference>
<feature type="transmembrane region" description="Helical" evidence="9">
    <location>
        <begin position="12"/>
        <end position="31"/>
    </location>
</feature>